<evidence type="ECO:0000313" key="6">
    <source>
        <dbReference type="Proteomes" id="UP000620559"/>
    </source>
</evidence>
<evidence type="ECO:0000256" key="2">
    <source>
        <dbReference type="ARBA" id="ARBA00022801"/>
    </source>
</evidence>
<dbReference type="AlphaFoldDB" id="A0A8J7FC61"/>
<dbReference type="CDD" id="cd06133">
    <property type="entry name" value="ERI-1_3'hExo_like"/>
    <property type="match status" value="1"/>
</dbReference>
<dbReference type="SUPFAM" id="SSF53098">
    <property type="entry name" value="Ribonuclease H-like"/>
    <property type="match status" value="1"/>
</dbReference>
<feature type="domain" description="Exonuclease" evidence="4">
    <location>
        <begin position="4"/>
        <end position="183"/>
    </location>
</feature>
<dbReference type="GO" id="GO:0003676">
    <property type="term" value="F:nucleic acid binding"/>
    <property type="evidence" value="ECO:0007669"/>
    <property type="project" value="InterPro"/>
</dbReference>
<dbReference type="EMBL" id="JADEWL010000035">
    <property type="protein sequence ID" value="MBE9213548.1"/>
    <property type="molecule type" value="Genomic_DNA"/>
</dbReference>
<evidence type="ECO:0000256" key="3">
    <source>
        <dbReference type="ARBA" id="ARBA00022839"/>
    </source>
</evidence>
<dbReference type="InterPro" id="IPR013520">
    <property type="entry name" value="Ribonucl_H"/>
</dbReference>
<keyword evidence="2" id="KW-0378">Hydrolase</keyword>
<comment type="caution">
    <text evidence="5">The sequence shown here is derived from an EMBL/GenBank/DDBJ whole genome shotgun (WGS) entry which is preliminary data.</text>
</comment>
<keyword evidence="3 5" id="KW-0269">Exonuclease</keyword>
<evidence type="ECO:0000259" key="4">
    <source>
        <dbReference type="SMART" id="SM00479"/>
    </source>
</evidence>
<keyword evidence="1" id="KW-0540">Nuclease</keyword>
<protein>
    <submittedName>
        <fullName evidence="5">Exonuclease domain-containing protein</fullName>
    </submittedName>
</protein>
<dbReference type="InterPro" id="IPR051274">
    <property type="entry name" value="3-5_Exoribonuclease"/>
</dbReference>
<name>A0A8J7FC61_9CYAN</name>
<dbReference type="PANTHER" id="PTHR23044">
    <property type="entry name" value="3'-5' EXONUCLEASE ERI1-RELATED"/>
    <property type="match status" value="1"/>
</dbReference>
<dbReference type="SMART" id="SM00479">
    <property type="entry name" value="EXOIII"/>
    <property type="match status" value="1"/>
</dbReference>
<gene>
    <name evidence="5" type="ORF">IQ247_12870</name>
</gene>
<dbReference type="Pfam" id="PF00929">
    <property type="entry name" value="RNase_T"/>
    <property type="match status" value="1"/>
</dbReference>
<dbReference type="InterPro" id="IPR047201">
    <property type="entry name" value="ERI-1_3'hExo-like"/>
</dbReference>
<dbReference type="RefSeq" id="WP_193920568.1">
    <property type="nucleotide sequence ID" value="NZ_JADEWL010000035.1"/>
</dbReference>
<dbReference type="Proteomes" id="UP000620559">
    <property type="component" value="Unassembled WGS sequence"/>
</dbReference>
<dbReference type="InterPro" id="IPR036397">
    <property type="entry name" value="RNaseH_sf"/>
</dbReference>
<dbReference type="Gene3D" id="3.30.420.10">
    <property type="entry name" value="Ribonuclease H-like superfamily/Ribonuclease H"/>
    <property type="match status" value="1"/>
</dbReference>
<dbReference type="PANTHER" id="PTHR23044:SF61">
    <property type="entry name" value="3'-5' EXORIBONUCLEASE 1-RELATED"/>
    <property type="match status" value="1"/>
</dbReference>
<reference evidence="5" key="1">
    <citation type="submission" date="2020-10" db="EMBL/GenBank/DDBJ databases">
        <authorList>
            <person name="Castelo-Branco R."/>
            <person name="Eusebio N."/>
            <person name="Adriana R."/>
            <person name="Vieira A."/>
            <person name="Brugerolle De Fraissinette N."/>
            <person name="Rezende De Castro R."/>
            <person name="Schneider M.P."/>
            <person name="Vasconcelos V."/>
            <person name="Leao P.N."/>
        </authorList>
    </citation>
    <scope>NUCLEOTIDE SEQUENCE</scope>
    <source>
        <strain evidence="5">LEGE 06105</strain>
    </source>
</reference>
<evidence type="ECO:0000256" key="1">
    <source>
        <dbReference type="ARBA" id="ARBA00022722"/>
    </source>
</evidence>
<sequence>MANYFLIVDLEATCSDDGSLPSQEMEIIEIGAVMLNRSTWEIDSEYQQFIKPVRNSKLTDFCTELTTITQQDVDTAPTFPEVIPYFKQWIDSYAKNIFCSWGNYDKKQFIQDCEFHHLAYPFGTEYRNIKKEFSLYRGDKKKRFGMAEALQHLGIELQGTHHRGIDDARNIAAIYKYMNQVKG</sequence>
<dbReference type="GO" id="GO:0000175">
    <property type="term" value="F:3'-5'-RNA exonuclease activity"/>
    <property type="evidence" value="ECO:0007669"/>
    <property type="project" value="InterPro"/>
</dbReference>
<accession>A0A8J7FC61</accession>
<keyword evidence="6" id="KW-1185">Reference proteome</keyword>
<evidence type="ECO:0000313" key="5">
    <source>
        <dbReference type="EMBL" id="MBE9213548.1"/>
    </source>
</evidence>
<dbReference type="InterPro" id="IPR012337">
    <property type="entry name" value="RNaseH-like_sf"/>
</dbReference>
<organism evidence="5 6">
    <name type="scientific">Plectonema cf. radiosum LEGE 06105</name>
    <dbReference type="NCBI Taxonomy" id="945769"/>
    <lineage>
        <taxon>Bacteria</taxon>
        <taxon>Bacillati</taxon>
        <taxon>Cyanobacteriota</taxon>
        <taxon>Cyanophyceae</taxon>
        <taxon>Oscillatoriophycideae</taxon>
        <taxon>Oscillatoriales</taxon>
        <taxon>Microcoleaceae</taxon>
        <taxon>Plectonema</taxon>
    </lineage>
</organism>
<proteinExistence type="predicted"/>